<evidence type="ECO:0000256" key="8">
    <source>
        <dbReference type="ARBA" id="ARBA00022643"/>
    </source>
</evidence>
<dbReference type="Pfam" id="PF01180">
    <property type="entry name" value="DHO_dh"/>
    <property type="match status" value="1"/>
</dbReference>
<dbReference type="InterPro" id="IPR001295">
    <property type="entry name" value="Dihydroorotate_DH_CS"/>
</dbReference>
<comment type="subunit">
    <text evidence="5 13">Monomer.</text>
</comment>
<reference evidence="14 15" key="1">
    <citation type="submission" date="2016-10" db="EMBL/GenBank/DDBJ databases">
        <authorList>
            <person name="de Groot N.N."/>
        </authorList>
    </citation>
    <scope>NUCLEOTIDE SEQUENCE [LARGE SCALE GENOMIC DNA]</scope>
    <source>
        <strain evidence="14 15">Nm146</strain>
    </source>
</reference>
<keyword evidence="6 13" id="KW-1003">Cell membrane</keyword>
<dbReference type="NCBIfam" id="NF003646">
    <property type="entry name" value="PRK05286.1-4"/>
    <property type="match status" value="1"/>
</dbReference>
<dbReference type="FunFam" id="3.20.20.70:FF:000028">
    <property type="entry name" value="Dihydroorotate dehydrogenase (quinone)"/>
    <property type="match status" value="1"/>
</dbReference>
<keyword evidence="10 13" id="KW-0560">Oxidoreductase</keyword>
<keyword evidence="15" id="KW-1185">Reference proteome</keyword>
<evidence type="ECO:0000256" key="12">
    <source>
        <dbReference type="ARBA" id="ARBA00048639"/>
    </source>
</evidence>
<feature type="binding site" evidence="13">
    <location>
        <position position="243"/>
    </location>
    <ligand>
        <name>FMN</name>
        <dbReference type="ChEBI" id="CHEBI:58210"/>
    </ligand>
</feature>
<dbReference type="PANTHER" id="PTHR48109">
    <property type="entry name" value="DIHYDROOROTATE DEHYDROGENASE (QUINONE), MITOCHONDRIAL-RELATED"/>
    <property type="match status" value="1"/>
</dbReference>
<dbReference type="NCBIfam" id="TIGR01036">
    <property type="entry name" value="pyrD_sub2"/>
    <property type="match status" value="1"/>
</dbReference>
<proteinExistence type="inferred from homology"/>
<feature type="binding site" evidence="13">
    <location>
        <begin position="60"/>
        <end position="64"/>
    </location>
    <ligand>
        <name>FMN</name>
        <dbReference type="ChEBI" id="CHEBI:58210"/>
    </ligand>
</feature>
<dbReference type="HAMAP" id="MF_00225">
    <property type="entry name" value="DHO_dh_type2"/>
    <property type="match status" value="1"/>
</dbReference>
<dbReference type="InterPro" id="IPR012135">
    <property type="entry name" value="Dihydroorotate_DH_1_2"/>
</dbReference>
<evidence type="ECO:0000256" key="7">
    <source>
        <dbReference type="ARBA" id="ARBA00022630"/>
    </source>
</evidence>
<feature type="binding site" evidence="13">
    <location>
        <position position="266"/>
    </location>
    <ligand>
        <name>FMN</name>
        <dbReference type="ChEBI" id="CHEBI:58210"/>
    </ligand>
</feature>
<feature type="binding site" evidence="13">
    <location>
        <position position="137"/>
    </location>
    <ligand>
        <name>FMN</name>
        <dbReference type="ChEBI" id="CHEBI:58210"/>
    </ligand>
</feature>
<feature type="binding site" evidence="13">
    <location>
        <position position="64"/>
    </location>
    <ligand>
        <name>substrate</name>
    </ligand>
</feature>
<dbReference type="Gene3D" id="3.20.20.70">
    <property type="entry name" value="Aldolase class I"/>
    <property type="match status" value="1"/>
</dbReference>
<comment type="similarity">
    <text evidence="4 13">Belongs to the dihydroorotate dehydrogenase family. Type 2 subfamily.</text>
</comment>
<dbReference type="EMBL" id="FOUF01000009">
    <property type="protein sequence ID" value="SFM19802.1"/>
    <property type="molecule type" value="Genomic_DNA"/>
</dbReference>
<evidence type="ECO:0000256" key="6">
    <source>
        <dbReference type="ARBA" id="ARBA00022475"/>
    </source>
</evidence>
<evidence type="ECO:0000256" key="5">
    <source>
        <dbReference type="ARBA" id="ARBA00011245"/>
    </source>
</evidence>
<dbReference type="EC" id="1.3.5.2" evidence="13"/>
<accession>A0A1I4NW94</accession>
<evidence type="ECO:0000256" key="9">
    <source>
        <dbReference type="ARBA" id="ARBA00022975"/>
    </source>
</evidence>
<comment type="catalytic activity">
    <reaction evidence="12 13">
        <text>(S)-dihydroorotate + a quinone = orotate + a quinol</text>
        <dbReference type="Rhea" id="RHEA:30187"/>
        <dbReference type="ChEBI" id="CHEBI:24646"/>
        <dbReference type="ChEBI" id="CHEBI:30839"/>
        <dbReference type="ChEBI" id="CHEBI:30864"/>
        <dbReference type="ChEBI" id="CHEBI:132124"/>
        <dbReference type="EC" id="1.3.5.2"/>
    </reaction>
</comment>
<evidence type="ECO:0000256" key="3">
    <source>
        <dbReference type="ARBA" id="ARBA00005161"/>
    </source>
</evidence>
<dbReference type="InterPro" id="IPR005720">
    <property type="entry name" value="Dihydroorotate_DH_cat"/>
</dbReference>
<dbReference type="InterPro" id="IPR050074">
    <property type="entry name" value="DHO_dehydrogenase"/>
</dbReference>
<evidence type="ECO:0000256" key="10">
    <source>
        <dbReference type="ARBA" id="ARBA00023002"/>
    </source>
</evidence>
<feature type="binding site" evidence="13">
    <location>
        <begin position="244"/>
        <end position="245"/>
    </location>
    <ligand>
        <name>substrate</name>
    </ligand>
</feature>
<comment type="subcellular location">
    <subcellularLocation>
        <location evidence="2 13">Cell membrane</location>
        <topology evidence="2 13">Peripheral membrane protein</topology>
    </subcellularLocation>
</comment>
<feature type="binding site" evidence="13">
    <location>
        <position position="170"/>
    </location>
    <ligand>
        <name>substrate</name>
    </ligand>
</feature>
<keyword evidence="11 13" id="KW-0472">Membrane</keyword>
<dbReference type="NCBIfam" id="NF003652">
    <property type="entry name" value="PRK05286.2-5"/>
    <property type="match status" value="1"/>
</dbReference>
<keyword evidence="9 13" id="KW-0665">Pyrimidine biosynthesis</keyword>
<feature type="binding site" evidence="13">
    <location>
        <position position="170"/>
    </location>
    <ligand>
        <name>FMN</name>
        <dbReference type="ChEBI" id="CHEBI:58210"/>
    </ligand>
</feature>
<evidence type="ECO:0000256" key="11">
    <source>
        <dbReference type="ARBA" id="ARBA00023136"/>
    </source>
</evidence>
<evidence type="ECO:0000256" key="2">
    <source>
        <dbReference type="ARBA" id="ARBA00004202"/>
    </source>
</evidence>
<feature type="binding site" evidence="13">
    <location>
        <begin position="109"/>
        <end position="113"/>
    </location>
    <ligand>
        <name>substrate</name>
    </ligand>
</feature>
<dbReference type="PROSITE" id="PS00912">
    <property type="entry name" value="DHODEHASE_2"/>
    <property type="match status" value="1"/>
</dbReference>
<dbReference type="RefSeq" id="WP_090667615.1">
    <property type="nucleotide sequence ID" value="NZ_FOUF01000009.1"/>
</dbReference>
<dbReference type="AlphaFoldDB" id="A0A1I4NW94"/>
<feature type="binding site" evidence="13">
    <location>
        <position position="84"/>
    </location>
    <ligand>
        <name>FMN</name>
        <dbReference type="ChEBI" id="CHEBI:58210"/>
    </ligand>
</feature>
<feature type="binding site" evidence="13">
    <location>
        <position position="175"/>
    </location>
    <ligand>
        <name>substrate</name>
    </ligand>
</feature>
<dbReference type="PANTHER" id="PTHR48109:SF4">
    <property type="entry name" value="DIHYDROOROTATE DEHYDROGENASE (QUINONE), MITOCHONDRIAL"/>
    <property type="match status" value="1"/>
</dbReference>
<dbReference type="Proteomes" id="UP000199561">
    <property type="component" value="Unassembled WGS sequence"/>
</dbReference>
<evidence type="ECO:0000256" key="1">
    <source>
        <dbReference type="ARBA" id="ARBA00003125"/>
    </source>
</evidence>
<evidence type="ECO:0000313" key="14">
    <source>
        <dbReference type="EMBL" id="SFM19802.1"/>
    </source>
</evidence>
<sequence length="340" mass="37031">MLYRLVRPFLFSLDPETAHSASLGVLRFLEKLGLLPNYVYPCQARRVMGLNFPNPVGLAAGLDKNGAYIDALAKLGFGFIEVGTVTPRPQPGNPRPRLFRLPQANAIINRMGFNNDGIDQLIVNIRNSHFQGILGINIGKNFDTPVEKAVEDYLICFHKAYRYASYITLNISSPNTRDLRRLQNAAALDQLLETLKTAQTQLSDQHGKYTPLVVKIAPDLECVQLEAIAALLLKHRIDGVIATNTTIARQDVAHLPHADETGGLSGTPLKSPSTRIIKNLHALLAGALPIIGVGGILSAEDAKEKVDAGASLIQIYTGLIYQGPSLIRQSIKTICTPSSR</sequence>
<protein>
    <recommendedName>
        <fullName evidence="13">Dihydroorotate dehydrogenase (quinone)</fullName>
        <ecNumber evidence="13">1.3.5.2</ecNumber>
    </recommendedName>
    <alternativeName>
        <fullName evidence="13">DHOdehase</fullName>
        <shortName evidence="13">DHOD</shortName>
        <shortName evidence="13">DHODase</shortName>
    </alternativeName>
    <alternativeName>
        <fullName evidence="13">Dihydroorotate oxidase</fullName>
    </alternativeName>
</protein>
<evidence type="ECO:0000256" key="13">
    <source>
        <dbReference type="HAMAP-Rule" id="MF_00225"/>
    </source>
</evidence>
<dbReference type="SUPFAM" id="SSF51395">
    <property type="entry name" value="FMN-linked oxidoreductases"/>
    <property type="match status" value="1"/>
</dbReference>
<evidence type="ECO:0000256" key="4">
    <source>
        <dbReference type="ARBA" id="ARBA00005359"/>
    </source>
</evidence>
<feature type="binding site" evidence="13">
    <location>
        <begin position="316"/>
        <end position="317"/>
    </location>
    <ligand>
        <name>FMN</name>
        <dbReference type="ChEBI" id="CHEBI:58210"/>
    </ligand>
</feature>
<dbReference type="UniPathway" id="UPA00070">
    <property type="reaction ID" value="UER00946"/>
</dbReference>
<dbReference type="STRING" id="52442.SAMN05421880_10942"/>
<organism evidence="14 15">
    <name type="scientific">Nitrosomonas nitrosa</name>
    <dbReference type="NCBI Taxonomy" id="52442"/>
    <lineage>
        <taxon>Bacteria</taxon>
        <taxon>Pseudomonadati</taxon>
        <taxon>Pseudomonadota</taxon>
        <taxon>Betaproteobacteria</taxon>
        <taxon>Nitrosomonadales</taxon>
        <taxon>Nitrosomonadaceae</taxon>
        <taxon>Nitrosomonas</taxon>
    </lineage>
</organism>
<name>A0A1I4NW94_9PROT</name>
<comment type="function">
    <text evidence="1 13">Catalyzes the conversion of dihydroorotate to orotate with quinone as electron acceptor.</text>
</comment>
<dbReference type="GO" id="GO:0106430">
    <property type="term" value="F:dihydroorotate dehydrogenase (quinone) activity"/>
    <property type="evidence" value="ECO:0007669"/>
    <property type="project" value="UniProtKB-EC"/>
</dbReference>
<comment type="cofactor">
    <cofactor evidence="13">
        <name>FMN</name>
        <dbReference type="ChEBI" id="CHEBI:58210"/>
    </cofactor>
    <text evidence="13">Binds 1 FMN per subunit.</text>
</comment>
<dbReference type="NCBIfam" id="NF003645">
    <property type="entry name" value="PRK05286.1-2"/>
    <property type="match status" value="1"/>
</dbReference>
<evidence type="ECO:0000313" key="15">
    <source>
        <dbReference type="Proteomes" id="UP000199561"/>
    </source>
</evidence>
<dbReference type="PIRSF" id="PIRSF000164">
    <property type="entry name" value="DHO_oxidase"/>
    <property type="match status" value="1"/>
</dbReference>
<gene>
    <name evidence="13" type="primary">pyrD</name>
    <name evidence="14" type="ORF">SAMN05421880_10942</name>
</gene>
<dbReference type="NCBIfam" id="NF003644">
    <property type="entry name" value="PRK05286.1-1"/>
    <property type="match status" value="1"/>
</dbReference>
<feature type="active site" description="Nucleophile" evidence="13">
    <location>
        <position position="173"/>
    </location>
</feature>
<dbReference type="GO" id="GO:0005737">
    <property type="term" value="C:cytoplasm"/>
    <property type="evidence" value="ECO:0007669"/>
    <property type="project" value="InterPro"/>
</dbReference>
<keyword evidence="8 13" id="KW-0288">FMN</keyword>
<dbReference type="InterPro" id="IPR013785">
    <property type="entry name" value="Aldolase_TIM"/>
</dbReference>
<dbReference type="PROSITE" id="PS00911">
    <property type="entry name" value="DHODEHASE_1"/>
    <property type="match status" value="1"/>
</dbReference>
<feature type="binding site" evidence="13">
    <location>
        <position position="295"/>
    </location>
    <ligand>
        <name>FMN</name>
        <dbReference type="ChEBI" id="CHEBI:58210"/>
    </ligand>
</feature>
<dbReference type="InterPro" id="IPR005719">
    <property type="entry name" value="Dihydroorotate_DH_2"/>
</dbReference>
<dbReference type="GO" id="GO:0044205">
    <property type="term" value="P:'de novo' UMP biosynthetic process"/>
    <property type="evidence" value="ECO:0007669"/>
    <property type="project" value="UniProtKB-UniRule"/>
</dbReference>
<keyword evidence="7 13" id="KW-0285">Flavoprotein</keyword>
<dbReference type="CDD" id="cd04738">
    <property type="entry name" value="DHOD_2_like"/>
    <property type="match status" value="1"/>
</dbReference>
<dbReference type="GO" id="GO:0006207">
    <property type="term" value="P:'de novo' pyrimidine nucleobase biosynthetic process"/>
    <property type="evidence" value="ECO:0007669"/>
    <property type="project" value="UniProtKB-UniRule"/>
</dbReference>
<dbReference type="GO" id="GO:0005886">
    <property type="term" value="C:plasma membrane"/>
    <property type="evidence" value="ECO:0007669"/>
    <property type="project" value="UniProtKB-SubCell"/>
</dbReference>
<comment type="pathway">
    <text evidence="3 13">Pyrimidine metabolism; UMP biosynthesis via de novo pathway; orotate from (S)-dihydroorotate (quinone route): step 1/1.</text>
</comment>
<feature type="binding site" evidence="13">
    <location>
        <position position="215"/>
    </location>
    <ligand>
        <name>FMN</name>
        <dbReference type="ChEBI" id="CHEBI:58210"/>
    </ligand>
</feature>